<dbReference type="Gene3D" id="2.10.10.90">
    <property type="match status" value="1"/>
</dbReference>
<feature type="domain" description="Chitin-binding type-3" evidence="6">
    <location>
        <begin position="253"/>
        <end position="297"/>
    </location>
</feature>
<feature type="compositionally biased region" description="Low complexity" evidence="4">
    <location>
        <begin position="307"/>
        <end position="317"/>
    </location>
</feature>
<dbReference type="GO" id="GO:0005975">
    <property type="term" value="P:carbohydrate metabolic process"/>
    <property type="evidence" value="ECO:0007669"/>
    <property type="project" value="InterPro"/>
</dbReference>
<reference evidence="7 8" key="1">
    <citation type="submission" date="2016-10" db="EMBL/GenBank/DDBJ databases">
        <authorList>
            <person name="de Groot N.N."/>
        </authorList>
    </citation>
    <scope>NUCLEOTIDE SEQUENCE [LARGE SCALE GENOMIC DNA]</scope>
    <source>
        <strain evidence="7 8">DSM 21001</strain>
    </source>
</reference>
<dbReference type="GO" id="GO:0030246">
    <property type="term" value="F:carbohydrate binding"/>
    <property type="evidence" value="ECO:0007669"/>
    <property type="project" value="InterPro"/>
</dbReference>
<dbReference type="GO" id="GO:0030020">
    <property type="term" value="F:extracellular matrix structural constituent conferring tensile strength"/>
    <property type="evidence" value="ECO:0007669"/>
    <property type="project" value="TreeGrafter"/>
</dbReference>
<dbReference type="GO" id="GO:0030198">
    <property type="term" value="P:extracellular matrix organization"/>
    <property type="evidence" value="ECO:0007669"/>
    <property type="project" value="TreeGrafter"/>
</dbReference>
<dbReference type="OrthoDB" id="105372at2"/>
<evidence type="ECO:0000256" key="5">
    <source>
        <dbReference type="SAM" id="SignalP"/>
    </source>
</evidence>
<feature type="region of interest" description="Disordered" evidence="4">
    <location>
        <begin position="376"/>
        <end position="467"/>
    </location>
</feature>
<dbReference type="Gene3D" id="1.20.5.320">
    <property type="entry name" value="6-Phosphogluconate Dehydrogenase, domain 3"/>
    <property type="match status" value="2"/>
</dbReference>
<feature type="region of interest" description="Disordered" evidence="4">
    <location>
        <begin position="187"/>
        <end position="226"/>
    </location>
</feature>
<keyword evidence="2" id="KW-0964">Secreted</keyword>
<keyword evidence="8" id="KW-1185">Reference proteome</keyword>
<feature type="region of interest" description="Disordered" evidence="4">
    <location>
        <begin position="307"/>
        <end position="335"/>
    </location>
</feature>
<evidence type="ECO:0000256" key="3">
    <source>
        <dbReference type="ARBA" id="ARBA00022729"/>
    </source>
</evidence>
<dbReference type="GO" id="GO:0004553">
    <property type="term" value="F:hydrolase activity, hydrolyzing O-glycosyl compounds"/>
    <property type="evidence" value="ECO:0007669"/>
    <property type="project" value="InterPro"/>
</dbReference>
<dbReference type="PANTHER" id="PTHR24023:SF1095">
    <property type="entry name" value="EGF-LIKE DOMAIN-CONTAINING PROTEIN"/>
    <property type="match status" value="1"/>
</dbReference>
<feature type="domain" description="Chitin-binding type-3" evidence="6">
    <location>
        <begin position="647"/>
        <end position="690"/>
    </location>
</feature>
<evidence type="ECO:0000256" key="4">
    <source>
        <dbReference type="SAM" id="MobiDB-lite"/>
    </source>
</evidence>
<proteinExistence type="predicted"/>
<dbReference type="GO" id="GO:0031012">
    <property type="term" value="C:extracellular matrix"/>
    <property type="evidence" value="ECO:0007669"/>
    <property type="project" value="TreeGrafter"/>
</dbReference>
<evidence type="ECO:0000259" key="6">
    <source>
        <dbReference type="SMART" id="SM00495"/>
    </source>
</evidence>
<dbReference type="InterPro" id="IPR055372">
    <property type="entry name" value="CBM96"/>
</dbReference>
<dbReference type="InterPro" id="IPR008160">
    <property type="entry name" value="Collagen"/>
</dbReference>
<dbReference type="EMBL" id="FOZL01000001">
    <property type="protein sequence ID" value="SFS09559.1"/>
    <property type="molecule type" value="Genomic_DNA"/>
</dbReference>
<feature type="domain" description="Chitin-binding type-3" evidence="6">
    <location>
        <begin position="563"/>
        <end position="607"/>
    </location>
</feature>
<feature type="compositionally biased region" description="Polar residues" evidence="4">
    <location>
        <begin position="376"/>
        <end position="387"/>
    </location>
</feature>
<dbReference type="InterPro" id="IPR050149">
    <property type="entry name" value="Collagen_superfamily"/>
</dbReference>
<protein>
    <submittedName>
        <fullName evidence="7">TGF-beta propeptide</fullName>
    </submittedName>
</protein>
<dbReference type="NCBIfam" id="NF033679">
    <property type="entry name" value="DNRLRE_dom"/>
    <property type="match status" value="1"/>
</dbReference>
<dbReference type="Pfam" id="PF01391">
    <property type="entry name" value="Collagen"/>
    <property type="match status" value="3"/>
</dbReference>
<feature type="domain" description="Chitin-binding type-3" evidence="6">
    <location>
        <begin position="348"/>
        <end position="392"/>
    </location>
</feature>
<dbReference type="RefSeq" id="WP_089838341.1">
    <property type="nucleotide sequence ID" value="NZ_FOZL01000001.1"/>
</dbReference>
<evidence type="ECO:0000256" key="1">
    <source>
        <dbReference type="ARBA" id="ARBA00004613"/>
    </source>
</evidence>
<dbReference type="Proteomes" id="UP000199024">
    <property type="component" value="Unassembled WGS sequence"/>
</dbReference>
<dbReference type="InterPro" id="IPR003610">
    <property type="entry name" value="CBM5/12"/>
</dbReference>
<dbReference type="AlphaFoldDB" id="A0A1I6M1G5"/>
<evidence type="ECO:0000313" key="7">
    <source>
        <dbReference type="EMBL" id="SFS09559.1"/>
    </source>
</evidence>
<feature type="chain" id="PRO_5011522069" evidence="5">
    <location>
        <begin position="23"/>
        <end position="901"/>
    </location>
</feature>
<accession>A0A1I6M1G5</accession>
<dbReference type="PANTHER" id="PTHR24023">
    <property type="entry name" value="COLLAGEN ALPHA"/>
    <property type="match status" value="1"/>
</dbReference>
<evidence type="ECO:0000313" key="8">
    <source>
        <dbReference type="Proteomes" id="UP000199024"/>
    </source>
</evidence>
<keyword evidence="3 5" id="KW-0732">Signal</keyword>
<dbReference type="Gene3D" id="2.10.10.20">
    <property type="entry name" value="Carbohydrate-binding module superfamily 5/12"/>
    <property type="match status" value="1"/>
</dbReference>
<comment type="subcellular location">
    <subcellularLocation>
        <location evidence="1">Secreted</location>
    </subcellularLocation>
</comment>
<feature type="compositionally biased region" description="Low complexity" evidence="4">
    <location>
        <begin position="428"/>
        <end position="451"/>
    </location>
</feature>
<gene>
    <name evidence="7" type="ORF">SAMN05421771_1666</name>
</gene>
<feature type="region of interest" description="Disordered" evidence="4">
    <location>
        <begin position="501"/>
        <end position="552"/>
    </location>
</feature>
<dbReference type="GO" id="GO:0005615">
    <property type="term" value="C:extracellular space"/>
    <property type="evidence" value="ECO:0007669"/>
    <property type="project" value="TreeGrafter"/>
</dbReference>
<dbReference type="Gene3D" id="2.60.120.970">
    <property type="match status" value="1"/>
</dbReference>
<sequence length="901" mass="87171">MGRLSRILVVCAAAFFARSAHASEATLIADTHVSSAQPTVNAGGLSNLTVGGGYTTLLQFDLGLLPAGTTSAQVSRAILRLYVNRLDTAGLVSLQPVTSAWQESSVTYATIPTLGTAVQTVNVTQAEAYLAIDVTSLVQGWIASPTTNNGFALTAATASLQLDSKENDLTAHPAVLDIGLVSQGPTGATGATGSAGPAGSPGVAGPAGVAGAPGPAGPQGVAGAKGATGATGATGAVGLTGPPGLSIGTLPYQGTYSSTANYAANDIVSYQNSSYISLIASNHGNTPAFSPAQWGILALGAVGATGPTGSTGPAGQQGPPGFGVAGTPGTTGPQGPTGPQGLPGLNYQGAYASTTNYTLGDVVLWQGTTYASLHTANHGNTPDQSPNDWGFLSERGPTGSPGAIGAVGPTGPQGLPGSVGPPGERGDQGLQGIAGQAGAQGIPGTPGPQGLSGPMGPQGVPGPAGLSWQGPYRSATNYAIADGVLYNGQAYVSLIASNHGNTPDQSPTAWSLFAASGSPGATGAQGSTGPQGSIGPQGLPGPQGIAGATGATGPQGPAVVTYTGNYASTTNYALNDAVSFGGSTYVSLTAANHGNTPGLSPASWAVLAAQGLTGATGAAGAPGATGATGAQGVQGPQGPQGPPVTFAGAWLTTVNYPVGSAVSYLGSSYIALAANTGRPPDVSPASWSLLAQAGAAGAQGPQGLQGFNGPQGLPGATGPYGPAGPTGAGATIAIGTVTTSAPGSQASVTNTGTPTAAVLNFTLPQGAPGTNGTGSGGTQTLSGIPFVSILHSVSFNTKFYALNGPNAALNEDATAITWVPGACTASRLTAYSQQANTITITLRTGATPTSLTDSTLVCSVSSNSSCVSTSSIPIAAGSFVDLSITGANGTNAAVWTALECD</sequence>
<feature type="signal peptide" evidence="5">
    <location>
        <begin position="1"/>
        <end position="22"/>
    </location>
</feature>
<name>A0A1I6M1G5_9BACT</name>
<dbReference type="SMART" id="SM00495">
    <property type="entry name" value="ChtBD3"/>
    <property type="match status" value="4"/>
</dbReference>
<dbReference type="STRING" id="474950.SAMN05421771_1666"/>
<dbReference type="Pfam" id="PF24517">
    <property type="entry name" value="CBM96"/>
    <property type="match status" value="1"/>
</dbReference>
<organism evidence="7 8">
    <name type="scientific">Granulicella pectinivorans</name>
    <dbReference type="NCBI Taxonomy" id="474950"/>
    <lineage>
        <taxon>Bacteria</taxon>
        <taxon>Pseudomonadati</taxon>
        <taxon>Acidobacteriota</taxon>
        <taxon>Terriglobia</taxon>
        <taxon>Terriglobales</taxon>
        <taxon>Acidobacteriaceae</taxon>
        <taxon>Granulicella</taxon>
    </lineage>
</organism>
<evidence type="ECO:0000256" key="2">
    <source>
        <dbReference type="ARBA" id="ARBA00022525"/>
    </source>
</evidence>
<feature type="compositionally biased region" description="Low complexity" evidence="4">
    <location>
        <begin position="530"/>
        <end position="552"/>
    </location>
</feature>